<accession>A0A420HQM4</accession>
<sequence>TTVSQKLPGKQVQVPRHEWLLYDQDLLANTAQLAFMKDRPTFAPPTEPPVRWALEGESAPTALALVAATCSAVDEASALSGRRRTASANSTGAAMSSAS</sequence>
<name>A0A420HQM4_9PEZI</name>
<dbReference type="EMBL" id="MCBQ01017195">
    <property type="protein sequence ID" value="RKF59774.1"/>
    <property type="molecule type" value="Genomic_DNA"/>
</dbReference>
<reference evidence="2 3" key="1">
    <citation type="journal article" date="2018" name="BMC Genomics">
        <title>Comparative genome analyses reveal sequence features reflecting distinct modes of host-adaptation between dicot and monocot powdery mildew.</title>
        <authorList>
            <person name="Wu Y."/>
            <person name="Ma X."/>
            <person name="Pan Z."/>
            <person name="Kale S.D."/>
            <person name="Song Y."/>
            <person name="King H."/>
            <person name="Zhang Q."/>
            <person name="Presley C."/>
            <person name="Deng X."/>
            <person name="Wei C.I."/>
            <person name="Xiao S."/>
        </authorList>
    </citation>
    <scope>NUCLEOTIDE SEQUENCE [LARGE SCALE GENOMIC DNA]</scope>
    <source>
        <strain evidence="2">UMSG3</strain>
    </source>
</reference>
<evidence type="ECO:0000313" key="2">
    <source>
        <dbReference type="EMBL" id="RKF59774.1"/>
    </source>
</evidence>
<feature type="compositionally biased region" description="Polar residues" evidence="1">
    <location>
        <begin position="86"/>
        <end position="99"/>
    </location>
</feature>
<dbReference type="AlphaFoldDB" id="A0A420HQM4"/>
<gene>
    <name evidence="2" type="ORF">GcM3_171020</name>
</gene>
<evidence type="ECO:0000256" key="1">
    <source>
        <dbReference type="SAM" id="MobiDB-lite"/>
    </source>
</evidence>
<dbReference type="Proteomes" id="UP000283383">
    <property type="component" value="Unassembled WGS sequence"/>
</dbReference>
<proteinExistence type="predicted"/>
<evidence type="ECO:0000313" key="3">
    <source>
        <dbReference type="Proteomes" id="UP000283383"/>
    </source>
</evidence>
<feature type="non-terminal residue" evidence="2">
    <location>
        <position position="99"/>
    </location>
</feature>
<comment type="caution">
    <text evidence="2">The sequence shown here is derived from an EMBL/GenBank/DDBJ whole genome shotgun (WGS) entry which is preliminary data.</text>
</comment>
<organism evidence="2 3">
    <name type="scientific">Golovinomyces cichoracearum</name>
    <dbReference type="NCBI Taxonomy" id="62708"/>
    <lineage>
        <taxon>Eukaryota</taxon>
        <taxon>Fungi</taxon>
        <taxon>Dikarya</taxon>
        <taxon>Ascomycota</taxon>
        <taxon>Pezizomycotina</taxon>
        <taxon>Leotiomycetes</taxon>
        <taxon>Erysiphales</taxon>
        <taxon>Erysiphaceae</taxon>
        <taxon>Golovinomyces</taxon>
    </lineage>
</organism>
<feature type="region of interest" description="Disordered" evidence="1">
    <location>
        <begin position="78"/>
        <end position="99"/>
    </location>
</feature>
<feature type="non-terminal residue" evidence="2">
    <location>
        <position position="1"/>
    </location>
</feature>
<keyword evidence="3" id="KW-1185">Reference proteome</keyword>
<protein>
    <submittedName>
        <fullName evidence="2">Uncharacterized protein</fullName>
    </submittedName>
</protein>